<accession>A0ABW1MVP8</accession>
<protein>
    <submittedName>
        <fullName evidence="4">4'-phosphopantetheinyl transferase family protein</fullName>
    </submittedName>
</protein>
<evidence type="ECO:0000313" key="4">
    <source>
        <dbReference type="EMBL" id="MFC6067915.1"/>
    </source>
</evidence>
<dbReference type="Proteomes" id="UP001596139">
    <property type="component" value="Unassembled WGS sequence"/>
</dbReference>
<comment type="caution">
    <text evidence="4">The sequence shown here is derived from an EMBL/GenBank/DDBJ whole genome shotgun (WGS) entry which is preliminary data.</text>
</comment>
<keyword evidence="2 4" id="KW-0808">Transferase</keyword>
<dbReference type="PANTHER" id="PTHR12215:SF10">
    <property type="entry name" value="L-AMINOADIPATE-SEMIALDEHYDE DEHYDROGENASE-PHOSPHOPANTETHEINYL TRANSFERASE"/>
    <property type="match status" value="1"/>
</dbReference>
<proteinExistence type="inferred from homology"/>
<dbReference type="GO" id="GO:0016740">
    <property type="term" value="F:transferase activity"/>
    <property type="evidence" value="ECO:0007669"/>
    <property type="project" value="UniProtKB-KW"/>
</dbReference>
<keyword evidence="5" id="KW-1185">Reference proteome</keyword>
<organism evidence="4 5">
    <name type="scientific">Streptomyces ochraceiscleroticus</name>
    <dbReference type="NCBI Taxonomy" id="47761"/>
    <lineage>
        <taxon>Bacteria</taxon>
        <taxon>Bacillati</taxon>
        <taxon>Actinomycetota</taxon>
        <taxon>Actinomycetes</taxon>
        <taxon>Kitasatosporales</taxon>
        <taxon>Streptomycetaceae</taxon>
        <taxon>Streptomyces</taxon>
    </lineage>
</organism>
<evidence type="ECO:0000256" key="2">
    <source>
        <dbReference type="ARBA" id="ARBA00022679"/>
    </source>
</evidence>
<dbReference type="Gene3D" id="3.90.470.20">
    <property type="entry name" value="4'-phosphopantetheinyl transferase domain"/>
    <property type="match status" value="1"/>
</dbReference>
<evidence type="ECO:0000259" key="3">
    <source>
        <dbReference type="Pfam" id="PF01648"/>
    </source>
</evidence>
<dbReference type="InterPro" id="IPR008278">
    <property type="entry name" value="4-PPantetheinyl_Trfase_dom"/>
</dbReference>
<dbReference type="EMBL" id="JBHSPX010000015">
    <property type="protein sequence ID" value="MFC6067915.1"/>
    <property type="molecule type" value="Genomic_DNA"/>
</dbReference>
<dbReference type="RefSeq" id="WP_063761926.1">
    <property type="nucleotide sequence ID" value="NZ_JBHSPX010000015.1"/>
</dbReference>
<dbReference type="SUPFAM" id="SSF56214">
    <property type="entry name" value="4'-phosphopantetheinyl transferase"/>
    <property type="match status" value="2"/>
</dbReference>
<dbReference type="InterPro" id="IPR037143">
    <property type="entry name" value="4-PPantetheinyl_Trfase_dom_sf"/>
</dbReference>
<comment type="similarity">
    <text evidence="1">Belongs to the P-Pant transferase superfamily. Gsp/Sfp/HetI/AcpT family.</text>
</comment>
<reference evidence="5" key="1">
    <citation type="journal article" date="2019" name="Int. J. Syst. Evol. Microbiol.">
        <title>The Global Catalogue of Microorganisms (GCM) 10K type strain sequencing project: providing services to taxonomists for standard genome sequencing and annotation.</title>
        <authorList>
            <consortium name="The Broad Institute Genomics Platform"/>
            <consortium name="The Broad Institute Genome Sequencing Center for Infectious Disease"/>
            <person name="Wu L."/>
            <person name="Ma J."/>
        </authorList>
    </citation>
    <scope>NUCLEOTIDE SEQUENCE [LARGE SCALE GENOMIC DNA]</scope>
    <source>
        <strain evidence="5">CGMCC 1.15180</strain>
    </source>
</reference>
<dbReference type="Pfam" id="PF01648">
    <property type="entry name" value="ACPS"/>
    <property type="match status" value="1"/>
</dbReference>
<name>A0ABW1MVP8_9ACTN</name>
<dbReference type="InterPro" id="IPR050559">
    <property type="entry name" value="P-Pant_transferase_sf"/>
</dbReference>
<gene>
    <name evidence="4" type="ORF">ACFP4F_35950</name>
</gene>
<evidence type="ECO:0000256" key="1">
    <source>
        <dbReference type="ARBA" id="ARBA00010990"/>
    </source>
</evidence>
<evidence type="ECO:0000313" key="5">
    <source>
        <dbReference type="Proteomes" id="UP001596139"/>
    </source>
</evidence>
<sequence length="248" mass="26336">MNGFLDAWLLRLPRPDQLGPLLDTSELDAREEARRRSFTRPHDGVLYASAHIALRRVLGHYLGLAPEQVPFVREPCPGCGDPHGRPAVAHPDPPLHFSLSHSSGMVLVAVASETVGADVERRPRPGTVEVCTPSLHPAERAEIEEVPPPGHCAAFGRVWTRKEAYLKALGTGLSRSPAADYLGADVPRRPPGWSVLDIDCGPHHDGAVAYRGVAGAPRAVHRLPTAVLLPGGASVPATTGTPALQPAA</sequence>
<feature type="domain" description="4'-phosphopantetheinyl transferase" evidence="3">
    <location>
        <begin position="115"/>
        <end position="175"/>
    </location>
</feature>
<dbReference type="PANTHER" id="PTHR12215">
    <property type="entry name" value="PHOSPHOPANTETHEINE TRANSFERASE"/>
    <property type="match status" value="1"/>
</dbReference>